<keyword evidence="1" id="KW-1185">Reference proteome</keyword>
<dbReference type="WBParaSite" id="maker-unitig_20751-snap-gene-0.2-mRNA-1">
    <property type="protein sequence ID" value="maker-unitig_20751-snap-gene-0.2-mRNA-1"/>
    <property type="gene ID" value="maker-unitig_20751-snap-gene-0.2"/>
</dbReference>
<proteinExistence type="predicted"/>
<evidence type="ECO:0000313" key="1">
    <source>
        <dbReference type="Proteomes" id="UP000095280"/>
    </source>
</evidence>
<reference evidence="2" key="1">
    <citation type="submission" date="2016-11" db="UniProtKB">
        <authorList>
            <consortium name="WormBaseParasite"/>
        </authorList>
    </citation>
    <scope>IDENTIFICATION</scope>
</reference>
<sequence length="534" mass="59157">EQQILRLAAGRVKRLGSRLGKADVIMSDRFEADRYEIRRQVSESEQKRSAAPFSFETQRELAVSLCQRPRHRQQRVKSLSQRRLLSRLFEPADASTAVALAFASDESNSVGPNRSRSDICSDAAWLCRRSTRTVCRLADASIACSARSVSESAYAAAPLLLLVVLVATAVLVDAGLRLAGGAGCGFGCLEPLNIRLDAARNDELLLRQLSQHSLMFRQVPDSAKPQPAPPSQPQPSIKQHRQWLLALLTVAAPSCIAADVRPCCGLHRRCWTRRRRRLTPRRLETIIERGQLEDEDDSGSGRSLLDSYRRLNRLDGQLEASAGSKSLDNSLRWDKDFTRCWRDAALTKTHSQFPLRQREAELSRRRSLLLALRDLAPNLVAVGLEPVAHDDSENLLLLEARLSPCGQLLGVNGQPLDVVDTARDASYHCLLLADSGSGQLDCKLPPTPTGTCRCIATCPIRIFIRPCSACSMAEFNDLFVSRHPLSTLLSVSRSMDGRSLASDRVSMFLGVRWRREPSGLVEHWPPCSLPMEAS</sequence>
<organism evidence="1 2">
    <name type="scientific">Macrostomum lignano</name>
    <dbReference type="NCBI Taxonomy" id="282301"/>
    <lineage>
        <taxon>Eukaryota</taxon>
        <taxon>Metazoa</taxon>
        <taxon>Spiralia</taxon>
        <taxon>Lophotrochozoa</taxon>
        <taxon>Platyhelminthes</taxon>
        <taxon>Rhabditophora</taxon>
        <taxon>Macrostomorpha</taxon>
        <taxon>Macrostomida</taxon>
        <taxon>Macrostomidae</taxon>
        <taxon>Macrostomum</taxon>
    </lineage>
</organism>
<dbReference type="AlphaFoldDB" id="A0A1I8F4Y8"/>
<evidence type="ECO:0000313" key="2">
    <source>
        <dbReference type="WBParaSite" id="maker-unitig_20751-snap-gene-0.2-mRNA-1"/>
    </source>
</evidence>
<name>A0A1I8F4Y8_9PLAT</name>
<dbReference type="Proteomes" id="UP000095280">
    <property type="component" value="Unplaced"/>
</dbReference>
<accession>A0A1I8F4Y8</accession>
<protein>
    <submittedName>
        <fullName evidence="2">Protein kinase domain-containing protein</fullName>
    </submittedName>
</protein>